<dbReference type="RefSeq" id="WP_121806747.1">
    <property type="nucleotide sequence ID" value="NZ_RDBE01000008.1"/>
</dbReference>
<dbReference type="SUPFAM" id="SSF103039">
    <property type="entry name" value="CheC-like"/>
    <property type="match status" value="1"/>
</dbReference>
<evidence type="ECO:0000313" key="4">
    <source>
        <dbReference type="Proteomes" id="UP000281708"/>
    </source>
</evidence>
<dbReference type="GO" id="GO:0006935">
    <property type="term" value="P:chemotaxis"/>
    <property type="evidence" value="ECO:0007669"/>
    <property type="project" value="UniProtKB-KW"/>
</dbReference>
<sequence length="153" mass="15746">MTISLLAPEDVEAIVEQVWSSLLEVEPAFGPLPDVDASAGETWTATVTVSGPVAMLIATAMPREAAVDVASRLLMVDDPTTEDVADALGELVNVLGGNLKSMLPGPSTLSLPVTVTGEVAPPSHAEEQGRCVAVLDGRPISLTTYLLDPGAVS</sequence>
<dbReference type="Proteomes" id="UP000281708">
    <property type="component" value="Unassembled WGS sequence"/>
</dbReference>
<dbReference type="AlphaFoldDB" id="A0A3L8P027"/>
<accession>A0A3L8P027</accession>
<dbReference type="InterPro" id="IPR028976">
    <property type="entry name" value="CheC-like_sf"/>
</dbReference>
<comment type="caution">
    <text evidence="3">The sequence shown here is derived from an EMBL/GenBank/DDBJ whole genome shotgun (WGS) entry which is preliminary data.</text>
</comment>
<name>A0A3L8P027_9ACTN</name>
<feature type="domain" description="Chemotaxis phosphatase CheX-like" evidence="2">
    <location>
        <begin position="44"/>
        <end position="124"/>
    </location>
</feature>
<keyword evidence="4" id="KW-1185">Reference proteome</keyword>
<dbReference type="Gene3D" id="3.40.1550.10">
    <property type="entry name" value="CheC-like"/>
    <property type="match status" value="1"/>
</dbReference>
<proteinExistence type="predicted"/>
<dbReference type="Pfam" id="PF13690">
    <property type="entry name" value="CheX"/>
    <property type="match status" value="1"/>
</dbReference>
<evidence type="ECO:0000259" key="2">
    <source>
        <dbReference type="Pfam" id="PF13690"/>
    </source>
</evidence>
<evidence type="ECO:0000313" key="3">
    <source>
        <dbReference type="EMBL" id="RLV48786.1"/>
    </source>
</evidence>
<protein>
    <submittedName>
        <fullName evidence="3">Chemotaxis protein CheX</fullName>
    </submittedName>
</protein>
<dbReference type="OrthoDB" id="5402373at2"/>
<gene>
    <name evidence="3" type="ORF">D9V37_13775</name>
</gene>
<keyword evidence="1" id="KW-0145">Chemotaxis</keyword>
<dbReference type="InterPro" id="IPR028051">
    <property type="entry name" value="CheX-like_dom"/>
</dbReference>
<evidence type="ECO:0000256" key="1">
    <source>
        <dbReference type="ARBA" id="ARBA00022500"/>
    </source>
</evidence>
<dbReference type="EMBL" id="RDBE01000008">
    <property type="protein sequence ID" value="RLV48786.1"/>
    <property type="molecule type" value="Genomic_DNA"/>
</dbReference>
<organism evidence="3 4">
    <name type="scientific">Nocardioides mangrovicus</name>
    <dbReference type="NCBI Taxonomy" id="2478913"/>
    <lineage>
        <taxon>Bacteria</taxon>
        <taxon>Bacillati</taxon>
        <taxon>Actinomycetota</taxon>
        <taxon>Actinomycetes</taxon>
        <taxon>Propionibacteriales</taxon>
        <taxon>Nocardioidaceae</taxon>
        <taxon>Nocardioides</taxon>
    </lineage>
</organism>
<reference evidence="3 4" key="1">
    <citation type="submission" date="2018-10" db="EMBL/GenBank/DDBJ databases">
        <title>Marmoricola sp. 4Q3S-7 whole genome shotgun sequence.</title>
        <authorList>
            <person name="Li F."/>
        </authorList>
    </citation>
    <scope>NUCLEOTIDE SEQUENCE [LARGE SCALE GENOMIC DNA]</scope>
    <source>
        <strain evidence="3 4">4Q3S-7</strain>
    </source>
</reference>